<keyword evidence="2" id="KW-1185">Reference proteome</keyword>
<accession>A0AAQ3RWV5</accession>
<organism evidence="1 2">
    <name type="scientific">Vigna mungo</name>
    <name type="common">Black gram</name>
    <name type="synonym">Phaseolus mungo</name>
    <dbReference type="NCBI Taxonomy" id="3915"/>
    <lineage>
        <taxon>Eukaryota</taxon>
        <taxon>Viridiplantae</taxon>
        <taxon>Streptophyta</taxon>
        <taxon>Embryophyta</taxon>
        <taxon>Tracheophyta</taxon>
        <taxon>Spermatophyta</taxon>
        <taxon>Magnoliopsida</taxon>
        <taxon>eudicotyledons</taxon>
        <taxon>Gunneridae</taxon>
        <taxon>Pentapetalae</taxon>
        <taxon>rosids</taxon>
        <taxon>fabids</taxon>
        <taxon>Fabales</taxon>
        <taxon>Fabaceae</taxon>
        <taxon>Papilionoideae</taxon>
        <taxon>50 kb inversion clade</taxon>
        <taxon>NPAAA clade</taxon>
        <taxon>indigoferoid/millettioid clade</taxon>
        <taxon>Phaseoleae</taxon>
        <taxon>Vigna</taxon>
    </lineage>
</organism>
<protein>
    <submittedName>
        <fullName evidence="1">Uncharacterized protein</fullName>
    </submittedName>
</protein>
<dbReference type="Proteomes" id="UP001374535">
    <property type="component" value="Chromosome 6"/>
</dbReference>
<name>A0AAQ3RWV5_VIGMU</name>
<evidence type="ECO:0000313" key="2">
    <source>
        <dbReference type="Proteomes" id="UP001374535"/>
    </source>
</evidence>
<sequence>MWSCITQNLSVKCIVHFDSPINCDIEIKLQFNFRTYRTFSSFNLPSRKTNPSLLIMTNSPFGSPIGNSSKARLSHKLSSISVIWLKAPLSTMHKLHAFLPVIVSLAFAL</sequence>
<proteinExistence type="predicted"/>
<dbReference type="AlphaFoldDB" id="A0AAQ3RWV5"/>
<reference evidence="1 2" key="1">
    <citation type="journal article" date="2023" name="Life. Sci Alliance">
        <title>Evolutionary insights into 3D genome organization and epigenetic landscape of Vigna mungo.</title>
        <authorList>
            <person name="Junaid A."/>
            <person name="Singh B."/>
            <person name="Bhatia S."/>
        </authorList>
    </citation>
    <scope>NUCLEOTIDE SEQUENCE [LARGE SCALE GENOMIC DNA]</scope>
    <source>
        <strain evidence="1">Urdbean</strain>
    </source>
</reference>
<evidence type="ECO:0000313" key="1">
    <source>
        <dbReference type="EMBL" id="WVZ07549.1"/>
    </source>
</evidence>
<dbReference type="EMBL" id="CP144695">
    <property type="protein sequence ID" value="WVZ07549.1"/>
    <property type="molecule type" value="Genomic_DNA"/>
</dbReference>
<gene>
    <name evidence="1" type="ORF">V8G54_020895</name>
</gene>